<gene>
    <name evidence="4" type="ORF">NCTC12877_01828</name>
</gene>
<organism evidence="4 5">
    <name type="scientific">Moraxella caprae</name>
    <dbReference type="NCBI Taxonomy" id="90240"/>
    <lineage>
        <taxon>Bacteria</taxon>
        <taxon>Pseudomonadati</taxon>
        <taxon>Pseudomonadota</taxon>
        <taxon>Gammaproteobacteria</taxon>
        <taxon>Moraxellales</taxon>
        <taxon>Moraxellaceae</taxon>
        <taxon>Moraxella</taxon>
    </lineage>
</organism>
<dbReference type="STRING" id="1122244.GCA_000426885_02507"/>
<dbReference type="Pfam" id="PF02661">
    <property type="entry name" value="Fic"/>
    <property type="match status" value="1"/>
</dbReference>
<dbReference type="InterPro" id="IPR003812">
    <property type="entry name" value="Fido"/>
</dbReference>
<evidence type="ECO:0000259" key="3">
    <source>
        <dbReference type="PROSITE" id="PS51459"/>
    </source>
</evidence>
<keyword evidence="5" id="KW-1185">Reference proteome</keyword>
<dbReference type="Gene3D" id="1.10.3290.10">
    <property type="entry name" value="Fido-like domain"/>
    <property type="match status" value="1"/>
</dbReference>
<dbReference type="EMBL" id="UGQB01000004">
    <property type="protein sequence ID" value="STZ08821.1"/>
    <property type="molecule type" value="Genomic_DNA"/>
</dbReference>
<dbReference type="PROSITE" id="PS51459">
    <property type="entry name" value="FIDO"/>
    <property type="match status" value="1"/>
</dbReference>
<keyword evidence="2" id="KW-0547">Nucleotide-binding</keyword>
<dbReference type="OrthoDB" id="9807853at2"/>
<feature type="binding site" evidence="2">
    <location>
        <begin position="341"/>
        <end position="348"/>
    </location>
    <ligand>
        <name>ATP</name>
        <dbReference type="ChEBI" id="CHEBI:30616"/>
    </ligand>
</feature>
<dbReference type="AlphaFoldDB" id="A0A378R2J0"/>
<feature type="domain" description="Fido" evidence="3">
    <location>
        <begin position="250"/>
        <end position="407"/>
    </location>
</feature>
<dbReference type="RefSeq" id="WP_029103831.1">
    <property type="nucleotide sequence ID" value="NZ_UGQB01000004.1"/>
</dbReference>
<evidence type="ECO:0000313" key="4">
    <source>
        <dbReference type="EMBL" id="STZ08821.1"/>
    </source>
</evidence>
<dbReference type="InterPro" id="IPR040198">
    <property type="entry name" value="Fido_containing"/>
</dbReference>
<name>A0A378R2J0_9GAMM</name>
<reference evidence="4 5" key="1">
    <citation type="submission" date="2018-06" db="EMBL/GenBank/DDBJ databases">
        <authorList>
            <consortium name="Pathogen Informatics"/>
            <person name="Doyle S."/>
        </authorList>
    </citation>
    <scope>NUCLEOTIDE SEQUENCE [LARGE SCALE GENOMIC DNA]</scope>
    <source>
        <strain evidence="4 5">NCTC12877</strain>
    </source>
</reference>
<dbReference type="SUPFAM" id="SSF140931">
    <property type="entry name" value="Fic-like"/>
    <property type="match status" value="1"/>
</dbReference>
<evidence type="ECO:0000256" key="2">
    <source>
        <dbReference type="PIRSR" id="PIRSR640198-2"/>
    </source>
</evidence>
<dbReference type="PANTHER" id="PTHR13504:SF38">
    <property type="entry name" value="FIDO DOMAIN-CONTAINING PROTEIN"/>
    <property type="match status" value="1"/>
</dbReference>
<feature type="active site" evidence="1">
    <location>
        <position position="337"/>
    </location>
</feature>
<evidence type="ECO:0000313" key="5">
    <source>
        <dbReference type="Proteomes" id="UP000254065"/>
    </source>
</evidence>
<dbReference type="Proteomes" id="UP000254065">
    <property type="component" value="Unassembled WGS sequence"/>
</dbReference>
<sequence length="527" mass="59656">MTSIHPQIIIQTTDPQDMLGVLWLSYHFGIPLWIKPYVISQIGTSRRTLTEGHYTQEFYPARTRLGDDVVAHLTFYLKNEIPSLEFLTRLFDKMDGRLIQEWVNDEPTGRYARRAAFLYEWLTDERLELPSDIGGGYVDVLDGDKVVVANTPIKDSRWRVNNNIAGTKDFAPMVVKTPMLLSATAFDVKQHLAQLRQEFGEDLLVRASAWITLRESRASFTIEGEGGQESRIERFARVMAEQIGQGEIVLSGERLAALQQEIIGKSLSIKHFGLRQSPVFVGESNYRHAKEIVHYIAPPCQEVPSKLEGLNAFFESTKGQSALMRSAVIAFGFVYIHPLADGNGRIHRFLMNDVLRRDGQTDDPVILPISKAIIDSPTAERAYDAILDTISKPLMQSVQDNYHFASKPTTYSDGIKSNLVVQADKNTQSLWRYMDLTAHALYLSELIRQVISVDMAEESAYLRAYDKTRQAIKEVIDMSNQDADRIIRSIIDNKGIRSNKLVKEYELLGDDELWERLVGVVNGMLGV</sequence>
<evidence type="ECO:0000256" key="1">
    <source>
        <dbReference type="PIRSR" id="PIRSR640198-1"/>
    </source>
</evidence>
<dbReference type="PANTHER" id="PTHR13504">
    <property type="entry name" value="FIDO DOMAIN-CONTAINING PROTEIN DDB_G0283145"/>
    <property type="match status" value="1"/>
</dbReference>
<dbReference type="GO" id="GO:0005524">
    <property type="term" value="F:ATP binding"/>
    <property type="evidence" value="ECO:0007669"/>
    <property type="project" value="UniProtKB-KW"/>
</dbReference>
<protein>
    <submittedName>
        <fullName evidence="4">Fic/DOC family</fullName>
    </submittedName>
</protein>
<keyword evidence="2" id="KW-0067">ATP-binding</keyword>
<accession>A0A378R2J0</accession>
<proteinExistence type="predicted"/>
<dbReference type="InterPro" id="IPR036597">
    <property type="entry name" value="Fido-like_dom_sf"/>
</dbReference>